<proteinExistence type="predicted"/>
<name>A0A813GKR2_POLGL</name>
<dbReference type="AlphaFoldDB" id="A0A813GKR2"/>
<accession>A0A813GKR2</accession>
<feature type="region of interest" description="Disordered" evidence="1">
    <location>
        <begin position="365"/>
        <end position="385"/>
    </location>
</feature>
<evidence type="ECO:0000313" key="2">
    <source>
        <dbReference type="EMBL" id="CAE8627111.1"/>
    </source>
</evidence>
<evidence type="ECO:0000256" key="1">
    <source>
        <dbReference type="SAM" id="MobiDB-lite"/>
    </source>
</evidence>
<reference evidence="2" key="1">
    <citation type="submission" date="2021-02" db="EMBL/GenBank/DDBJ databases">
        <authorList>
            <person name="Dougan E. K."/>
            <person name="Rhodes N."/>
            <person name="Thang M."/>
            <person name="Chan C."/>
        </authorList>
    </citation>
    <scope>NUCLEOTIDE SEQUENCE</scope>
</reference>
<feature type="compositionally biased region" description="Low complexity" evidence="1">
    <location>
        <begin position="365"/>
        <end position="375"/>
    </location>
</feature>
<feature type="region of interest" description="Disordered" evidence="1">
    <location>
        <begin position="66"/>
        <end position="107"/>
    </location>
</feature>
<protein>
    <submittedName>
        <fullName evidence="2">Uncharacterized protein</fullName>
    </submittedName>
</protein>
<organism evidence="2 3">
    <name type="scientific">Polarella glacialis</name>
    <name type="common">Dinoflagellate</name>
    <dbReference type="NCBI Taxonomy" id="89957"/>
    <lineage>
        <taxon>Eukaryota</taxon>
        <taxon>Sar</taxon>
        <taxon>Alveolata</taxon>
        <taxon>Dinophyceae</taxon>
        <taxon>Suessiales</taxon>
        <taxon>Suessiaceae</taxon>
        <taxon>Polarella</taxon>
    </lineage>
</organism>
<dbReference type="EMBL" id="CAJNNV010029107">
    <property type="protein sequence ID" value="CAE8627111.1"/>
    <property type="molecule type" value="Genomic_DNA"/>
</dbReference>
<gene>
    <name evidence="2" type="ORF">PGLA1383_LOCUS43950</name>
</gene>
<sequence>VRKMQAFPNQVKLEYLMRHLDERCLGGLQALSRQDQETVAGQVDVTRCRNLSAFVWSQIRAAQSGGLQTVHPSSMGAAQPRSHQGARSRSPPGRRRPLSADLSSQSTEGLLEQMEILRRELEQRQAAAVPVRPMAPTRSGYQQAWIAPPSPGDEGAAFALRVGLDDGATQAIASLDAEGQRIAVALVEKMAARNPSAVTWSVVKRVRDQPLQAKTEFVRMSLDLEAGAAFDSLSPEEQESLLATVDLAKTRNVSASIWSRIRGDFPTAAFHASQARDQSRGMPRVVEPRILGHAPEPWGQSAQDWGQSAQDPAQAIWSSLDEKCRAALEALPQRVQQTILGEVPANCRNTSAYVWSKVKLNKSPPSVAAHASSAPAAPPANPRGRPTFVQAKVEAVDPMAVAGVQLDETCAVGLAQLPEAVQMAILLEVPADCRNPSAWVWSKVKAAKA</sequence>
<evidence type="ECO:0000313" key="3">
    <source>
        <dbReference type="Proteomes" id="UP000654075"/>
    </source>
</evidence>
<keyword evidence="3" id="KW-1185">Reference proteome</keyword>
<comment type="caution">
    <text evidence="2">The sequence shown here is derived from an EMBL/GenBank/DDBJ whole genome shotgun (WGS) entry which is preliminary data.</text>
</comment>
<dbReference type="Proteomes" id="UP000654075">
    <property type="component" value="Unassembled WGS sequence"/>
</dbReference>
<feature type="non-terminal residue" evidence="2">
    <location>
        <position position="1"/>
    </location>
</feature>